<protein>
    <submittedName>
        <fullName evidence="3">Glycoprotein</fullName>
    </submittedName>
</protein>
<dbReference type="Proteomes" id="UP000095283">
    <property type="component" value="Unplaced"/>
</dbReference>
<organism evidence="2 3">
    <name type="scientific">Heterorhabditis bacteriophora</name>
    <name type="common">Entomopathogenic nematode worm</name>
    <dbReference type="NCBI Taxonomy" id="37862"/>
    <lineage>
        <taxon>Eukaryota</taxon>
        <taxon>Metazoa</taxon>
        <taxon>Ecdysozoa</taxon>
        <taxon>Nematoda</taxon>
        <taxon>Chromadorea</taxon>
        <taxon>Rhabditida</taxon>
        <taxon>Rhabditina</taxon>
        <taxon>Rhabditomorpha</taxon>
        <taxon>Strongyloidea</taxon>
        <taxon>Heterorhabditidae</taxon>
        <taxon>Heterorhabditis</taxon>
    </lineage>
</organism>
<evidence type="ECO:0000313" key="3">
    <source>
        <dbReference type="WBParaSite" id="Hba_09478"/>
    </source>
</evidence>
<dbReference type="PANTHER" id="PTHR40314">
    <property type="entry name" value="PROTEIN CBG09102-RELATED"/>
    <property type="match status" value="1"/>
</dbReference>
<dbReference type="WBParaSite" id="Hba_09478">
    <property type="protein sequence ID" value="Hba_09478"/>
    <property type="gene ID" value="Hba_09478"/>
</dbReference>
<keyword evidence="1" id="KW-0812">Transmembrane</keyword>
<name>A0A1I7WWI1_HETBA</name>
<keyword evidence="1" id="KW-1133">Transmembrane helix</keyword>
<evidence type="ECO:0000256" key="1">
    <source>
        <dbReference type="SAM" id="Phobius"/>
    </source>
</evidence>
<keyword evidence="2" id="KW-1185">Reference proteome</keyword>
<proteinExistence type="predicted"/>
<reference evidence="3" key="1">
    <citation type="submission" date="2016-11" db="UniProtKB">
        <authorList>
            <consortium name="WormBaseParasite"/>
        </authorList>
    </citation>
    <scope>IDENTIFICATION</scope>
</reference>
<sequence length="539" mass="59451">MASSNIPIILNSKSKNTLEYQKTLPVFLDECGPTEQEVANPHDVSKNGAKTKFECIANANEILIRESFINVATNTPGACMRFLFLIFFYRKVKTDKIYNKYRVVGCTYDENDTGKVCKDGTITIWNAVKKIAIHTESIEKIAVINTDPGCTIHTTDDYVKISHRSSYFVFFSRFILLYGASSIILGKPIHNGNYVSRGSKMCNTQCFWGETITYDNIARNSEFHASVYVKKSCDWYVDVFMRVGIPMDFFKGKDQAFSVVHIQYTKQNRVILTTAFRERAVSVPLNHHAIAFFFSSRLSSNGLWYSWNGDGNVHALDDLQKSELDSKESIVDNNAPINKEKKDAGLDVEAPSTAKPISTTPDPEVYVPATTTPVQILVQGRIAHTGGENDSTASQNRAKGWSTWAVFGGFVTGSVSAFTIAGFILYICRRSFYHEWYRGMYQRYGCDASGVTGGTTGSQFGNTTTGASQMGTTLNATSNIGTITSVTTSDGTTFGGTTADGNTAGISAGDMNINIAIICNNIFTMMSVLSTLRFHISYE</sequence>
<evidence type="ECO:0000313" key="2">
    <source>
        <dbReference type="Proteomes" id="UP000095283"/>
    </source>
</evidence>
<dbReference type="InterPro" id="IPR055273">
    <property type="entry name" value="CBG09102/CBG15751-like_dom"/>
</dbReference>
<feature type="transmembrane region" description="Helical" evidence="1">
    <location>
        <begin position="404"/>
        <end position="428"/>
    </location>
</feature>
<dbReference type="PANTHER" id="PTHR40314:SF1">
    <property type="entry name" value="ENDO_EXONUCLEASE_PHOSPHATASE DOMAIN-CONTAINING PROTEIN"/>
    <property type="match status" value="1"/>
</dbReference>
<dbReference type="AlphaFoldDB" id="A0A1I7WWI1"/>
<keyword evidence="1" id="KW-0472">Membrane</keyword>
<accession>A0A1I7WWI1</accession>